<evidence type="ECO:0000256" key="1">
    <source>
        <dbReference type="SAM" id="Phobius"/>
    </source>
</evidence>
<proteinExistence type="predicted"/>
<gene>
    <name evidence="2" type="ordered locus">Memar_2385</name>
</gene>
<evidence type="ECO:0000313" key="3">
    <source>
        <dbReference type="Proteomes" id="UP000002146"/>
    </source>
</evidence>
<sequence>MVSWPSRRNVQYQARHMSGMSLLTGLLALILVIVLAFVLYKAVKSVTGLIINAVVGVILLWLINLLDLMQLLGQPDDIPINIITVLICAIGGIFGVIITVVLHLLGIPLTL</sequence>
<dbReference type="KEGG" id="mem:Memar_2385"/>
<keyword evidence="1" id="KW-0812">Transmembrane</keyword>
<dbReference type="EMBL" id="CP000562">
    <property type="protein sequence ID" value="ABN58308.1"/>
    <property type="molecule type" value="Genomic_DNA"/>
</dbReference>
<dbReference type="AlphaFoldDB" id="A3CY58"/>
<keyword evidence="1" id="KW-1133">Transmembrane helix</keyword>
<dbReference type="HOGENOM" id="CLU_172280_2_0_2"/>
<keyword evidence="1" id="KW-0472">Membrane</keyword>
<dbReference type="STRING" id="368407.Memar_2385"/>
<organism evidence="2 3">
    <name type="scientific">Methanoculleus marisnigri (strain ATCC 35101 / DSM 1498 / JR1)</name>
    <dbReference type="NCBI Taxonomy" id="368407"/>
    <lineage>
        <taxon>Archaea</taxon>
        <taxon>Methanobacteriati</taxon>
        <taxon>Methanobacteriota</taxon>
        <taxon>Stenosarchaea group</taxon>
        <taxon>Methanomicrobia</taxon>
        <taxon>Methanomicrobiales</taxon>
        <taxon>Methanomicrobiaceae</taxon>
        <taxon>Methanoculleus</taxon>
    </lineage>
</organism>
<dbReference type="InterPro" id="IPR010001">
    <property type="entry name" value="BofA"/>
</dbReference>
<evidence type="ECO:0008006" key="4">
    <source>
        <dbReference type="Google" id="ProtNLM"/>
    </source>
</evidence>
<protein>
    <recommendedName>
        <fullName evidence="4">SigmaK-factor processing regulatory BofA</fullName>
    </recommendedName>
</protein>
<name>A3CY58_METMJ</name>
<dbReference type="Pfam" id="PF07441">
    <property type="entry name" value="BofA"/>
    <property type="match status" value="1"/>
</dbReference>
<keyword evidence="3" id="KW-1185">Reference proteome</keyword>
<dbReference type="eggNOG" id="arCOG05132">
    <property type="taxonomic scope" value="Archaea"/>
</dbReference>
<accession>A3CY58</accession>
<feature type="transmembrane region" description="Helical" evidence="1">
    <location>
        <begin position="46"/>
        <end position="66"/>
    </location>
</feature>
<evidence type="ECO:0000313" key="2">
    <source>
        <dbReference type="EMBL" id="ABN58308.1"/>
    </source>
</evidence>
<reference evidence="2 3" key="1">
    <citation type="journal article" date="2009" name="Stand. Genomic Sci.">
        <title>Complete genome sequence of Methanoculleus marisnigri Romesser et al. 1981 type strain JR1.</title>
        <authorList>
            <person name="Anderson I.J."/>
            <person name="Sieprawska-Lupa M."/>
            <person name="Lapidus A."/>
            <person name="Nolan M."/>
            <person name="Copeland A."/>
            <person name="Glavina Del Rio T."/>
            <person name="Tice H."/>
            <person name="Dalin E."/>
            <person name="Barry K."/>
            <person name="Saunders E."/>
            <person name="Han C."/>
            <person name="Brettin T."/>
            <person name="Detter J.C."/>
            <person name="Bruce D."/>
            <person name="Mikhailova N."/>
            <person name="Pitluck S."/>
            <person name="Hauser L."/>
            <person name="Land M."/>
            <person name="Lucas S."/>
            <person name="Richardson P."/>
            <person name="Whitman W.B."/>
            <person name="Kyrpides N.C."/>
        </authorList>
    </citation>
    <scope>NUCLEOTIDE SEQUENCE [LARGE SCALE GENOMIC DNA]</scope>
    <source>
        <strain evidence="3">ATCC 35101 / DSM 1498 / JR1</strain>
    </source>
</reference>
<dbReference type="Proteomes" id="UP000002146">
    <property type="component" value="Chromosome"/>
</dbReference>
<feature type="transmembrane region" description="Helical" evidence="1">
    <location>
        <begin position="78"/>
        <end position="105"/>
    </location>
</feature>
<feature type="transmembrane region" description="Helical" evidence="1">
    <location>
        <begin position="21"/>
        <end position="40"/>
    </location>
</feature>